<dbReference type="AlphaFoldDB" id="A0A369TDX9"/>
<organism evidence="3 4">
    <name type="scientific">Ferruginivarius sediminum</name>
    <dbReference type="NCBI Taxonomy" id="2661937"/>
    <lineage>
        <taxon>Bacteria</taxon>
        <taxon>Pseudomonadati</taxon>
        <taxon>Pseudomonadota</taxon>
        <taxon>Alphaproteobacteria</taxon>
        <taxon>Rhodospirillales</taxon>
        <taxon>Rhodospirillaceae</taxon>
        <taxon>Ferruginivarius</taxon>
    </lineage>
</organism>
<evidence type="ECO:0000313" key="4">
    <source>
        <dbReference type="Proteomes" id="UP000253941"/>
    </source>
</evidence>
<dbReference type="GO" id="GO:0008168">
    <property type="term" value="F:methyltransferase activity"/>
    <property type="evidence" value="ECO:0007669"/>
    <property type="project" value="UniProtKB-KW"/>
</dbReference>
<feature type="domain" description="Methyltransferase" evidence="2">
    <location>
        <begin position="43"/>
        <end position="135"/>
    </location>
</feature>
<sequence length="207" mass="22492">MSFPDAGEFWDEKYAGEQYRFGVSPNAFLAAQAARLKPGLRALALADGEGRNGVWLARQGLEVVSVDISRRGIAKAKALGAAHGVDLDIRHGDLSTWEMGEAAFDVVVAIFIQFAGPDLRARLFAGIKRALRPGGLLILQGYRPEQIEYGTGGPPFAENMYTEELLRDAFGDFEIERLESHDDVIHEGSGHDGLSALIDLIARKPAT</sequence>
<protein>
    <submittedName>
        <fullName evidence="3">Class I SAM-dependent methyltransferase</fullName>
    </submittedName>
</protein>
<dbReference type="EMBL" id="QPMH01000004">
    <property type="protein sequence ID" value="RDD62744.1"/>
    <property type="molecule type" value="Genomic_DNA"/>
</dbReference>
<keyword evidence="4" id="KW-1185">Reference proteome</keyword>
<dbReference type="RefSeq" id="WP_114581319.1">
    <property type="nucleotide sequence ID" value="NZ_QPMH01000004.1"/>
</dbReference>
<dbReference type="PANTHER" id="PTHR43861">
    <property type="entry name" value="TRANS-ACONITATE 2-METHYLTRANSFERASE-RELATED"/>
    <property type="match status" value="1"/>
</dbReference>
<dbReference type="InterPro" id="IPR029063">
    <property type="entry name" value="SAM-dependent_MTases_sf"/>
</dbReference>
<evidence type="ECO:0000256" key="1">
    <source>
        <dbReference type="ARBA" id="ARBA00022679"/>
    </source>
</evidence>
<dbReference type="SUPFAM" id="SSF53335">
    <property type="entry name" value="S-adenosyl-L-methionine-dependent methyltransferases"/>
    <property type="match status" value="1"/>
</dbReference>
<dbReference type="Proteomes" id="UP000253941">
    <property type="component" value="Unassembled WGS sequence"/>
</dbReference>
<dbReference type="InterPro" id="IPR041698">
    <property type="entry name" value="Methyltransf_25"/>
</dbReference>
<accession>A0A369TDX9</accession>
<dbReference type="GO" id="GO:0032259">
    <property type="term" value="P:methylation"/>
    <property type="evidence" value="ECO:0007669"/>
    <property type="project" value="UniProtKB-KW"/>
</dbReference>
<gene>
    <name evidence="3" type="ORF">DRB17_06185</name>
</gene>
<comment type="caution">
    <text evidence="3">The sequence shown here is derived from an EMBL/GenBank/DDBJ whole genome shotgun (WGS) entry which is preliminary data.</text>
</comment>
<keyword evidence="1 3" id="KW-0808">Transferase</keyword>
<name>A0A369TDX9_9PROT</name>
<reference evidence="3 4" key="1">
    <citation type="submission" date="2018-07" db="EMBL/GenBank/DDBJ databases">
        <title>Venubactetium sediminum gen. nov., sp. nov., isolated from a marine solar saltern.</title>
        <authorList>
            <person name="Wang S."/>
        </authorList>
    </citation>
    <scope>NUCLEOTIDE SEQUENCE [LARGE SCALE GENOMIC DNA]</scope>
    <source>
        <strain evidence="3 4">WD2A32</strain>
    </source>
</reference>
<dbReference type="PANTHER" id="PTHR43861:SF3">
    <property type="entry name" value="PUTATIVE (AFU_ORTHOLOGUE AFUA_2G14390)-RELATED"/>
    <property type="match status" value="1"/>
</dbReference>
<proteinExistence type="predicted"/>
<evidence type="ECO:0000259" key="2">
    <source>
        <dbReference type="Pfam" id="PF13649"/>
    </source>
</evidence>
<dbReference type="Gene3D" id="3.40.50.150">
    <property type="entry name" value="Vaccinia Virus protein VP39"/>
    <property type="match status" value="1"/>
</dbReference>
<dbReference type="Pfam" id="PF13649">
    <property type="entry name" value="Methyltransf_25"/>
    <property type="match status" value="1"/>
</dbReference>
<keyword evidence="3" id="KW-0489">Methyltransferase</keyword>
<dbReference type="CDD" id="cd02440">
    <property type="entry name" value="AdoMet_MTases"/>
    <property type="match status" value="1"/>
</dbReference>
<evidence type="ECO:0000313" key="3">
    <source>
        <dbReference type="EMBL" id="RDD62744.1"/>
    </source>
</evidence>